<name>A0AAU9S766_THLAR</name>
<dbReference type="Proteomes" id="UP000836841">
    <property type="component" value="Unassembled WGS sequence"/>
</dbReference>
<keyword evidence="1" id="KW-0175">Coiled coil</keyword>
<dbReference type="EMBL" id="CAJVSB020000679">
    <property type="protein sequence ID" value="CAH2057507.1"/>
    <property type="molecule type" value="Genomic_DNA"/>
</dbReference>
<dbReference type="AlphaFoldDB" id="A0AAU9S766"/>
<evidence type="ECO:0000313" key="2">
    <source>
        <dbReference type="EMBL" id="CAH2057507.1"/>
    </source>
</evidence>
<accession>A0AAU9S766</accession>
<feature type="coiled-coil region" evidence="1">
    <location>
        <begin position="57"/>
        <end position="120"/>
    </location>
</feature>
<comment type="caution">
    <text evidence="2">The sequence shown here is derived from an EMBL/GenBank/DDBJ whole genome shotgun (WGS) entry which is preliminary data.</text>
</comment>
<evidence type="ECO:0000256" key="1">
    <source>
        <dbReference type="SAM" id="Coils"/>
    </source>
</evidence>
<keyword evidence="3" id="KW-1185">Reference proteome</keyword>
<organism evidence="2 3">
    <name type="scientific">Thlaspi arvense</name>
    <name type="common">Field penny-cress</name>
    <dbReference type="NCBI Taxonomy" id="13288"/>
    <lineage>
        <taxon>Eukaryota</taxon>
        <taxon>Viridiplantae</taxon>
        <taxon>Streptophyta</taxon>
        <taxon>Embryophyta</taxon>
        <taxon>Tracheophyta</taxon>
        <taxon>Spermatophyta</taxon>
        <taxon>Magnoliopsida</taxon>
        <taxon>eudicotyledons</taxon>
        <taxon>Gunneridae</taxon>
        <taxon>Pentapetalae</taxon>
        <taxon>rosids</taxon>
        <taxon>malvids</taxon>
        <taxon>Brassicales</taxon>
        <taxon>Brassicaceae</taxon>
        <taxon>Thlaspideae</taxon>
        <taxon>Thlaspi</taxon>
    </lineage>
</organism>
<reference evidence="2 3" key="1">
    <citation type="submission" date="2022-03" db="EMBL/GenBank/DDBJ databases">
        <authorList>
            <person name="Nunn A."/>
            <person name="Chopra R."/>
            <person name="Nunn A."/>
            <person name="Contreras Garrido A."/>
        </authorList>
    </citation>
    <scope>NUCLEOTIDE SEQUENCE [LARGE SCALE GENOMIC DNA]</scope>
</reference>
<evidence type="ECO:0000313" key="3">
    <source>
        <dbReference type="Proteomes" id="UP000836841"/>
    </source>
</evidence>
<gene>
    <name evidence="2" type="ORF">TAV2_LOCUS12186</name>
</gene>
<protein>
    <submittedName>
        <fullName evidence="2">Uncharacterized protein</fullName>
    </submittedName>
</protein>
<sequence length="136" mass="15436">MLQKSHLLMHRILVFGVAEDFFRDLQEEFKNWEASAASQGKPKSLWEELADIGEEFVEFLEKELNITDAEVETEKDNDCAFKSCESEERASGSQTGAAKASNIEEDIDEIEATLAQLKKELAYERKCSSSLLLVER</sequence>
<proteinExistence type="predicted"/>